<reference evidence="1" key="1">
    <citation type="submission" date="2020-08" db="EMBL/GenBank/DDBJ databases">
        <title>Multicomponent nature underlies the extraordinary mechanical properties of spider dragline silk.</title>
        <authorList>
            <person name="Kono N."/>
            <person name="Nakamura H."/>
            <person name="Mori M."/>
            <person name="Yoshida Y."/>
            <person name="Ohtoshi R."/>
            <person name="Malay A.D."/>
            <person name="Moran D.A.P."/>
            <person name="Tomita M."/>
            <person name="Numata K."/>
            <person name="Arakawa K."/>
        </authorList>
    </citation>
    <scope>NUCLEOTIDE SEQUENCE</scope>
</reference>
<evidence type="ECO:0000313" key="3">
    <source>
        <dbReference type="Proteomes" id="UP000886998"/>
    </source>
</evidence>
<keyword evidence="3" id="KW-1185">Reference proteome</keyword>
<proteinExistence type="predicted"/>
<dbReference type="OrthoDB" id="9971063at2759"/>
<comment type="caution">
    <text evidence="1">The sequence shown here is derived from an EMBL/GenBank/DDBJ whole genome shotgun (WGS) entry which is preliminary data.</text>
</comment>
<gene>
    <name evidence="2" type="ORF">TNIN_218501</name>
    <name evidence="1" type="ORF">TNIN_22461</name>
</gene>
<dbReference type="EMBL" id="BMAV01022816">
    <property type="protein sequence ID" value="GFY78081.1"/>
    <property type="molecule type" value="Genomic_DNA"/>
</dbReference>
<accession>A0A8X6WXT3</accession>
<dbReference type="Proteomes" id="UP000886998">
    <property type="component" value="Unassembled WGS sequence"/>
</dbReference>
<dbReference type="EMBL" id="BMAV01002695">
    <property type="protein sequence ID" value="GFY41816.1"/>
    <property type="molecule type" value="Genomic_DNA"/>
</dbReference>
<protein>
    <submittedName>
        <fullName evidence="1">Uncharacterized protein</fullName>
    </submittedName>
</protein>
<sequence length="93" mass="10624">MGRRLANRSRRVRPSFNGDHARALRSVMKGLSVKSSMGSSHAREAERRMGIPELSYLHGLLNLYPYKIREVHQFSLGNTDSRQNFAIWVLGIN</sequence>
<evidence type="ECO:0000313" key="2">
    <source>
        <dbReference type="EMBL" id="GFY78081.1"/>
    </source>
</evidence>
<dbReference type="AlphaFoldDB" id="A0A8X6WXT3"/>
<organism evidence="1 3">
    <name type="scientific">Trichonephila inaurata madagascariensis</name>
    <dbReference type="NCBI Taxonomy" id="2747483"/>
    <lineage>
        <taxon>Eukaryota</taxon>
        <taxon>Metazoa</taxon>
        <taxon>Ecdysozoa</taxon>
        <taxon>Arthropoda</taxon>
        <taxon>Chelicerata</taxon>
        <taxon>Arachnida</taxon>
        <taxon>Araneae</taxon>
        <taxon>Araneomorphae</taxon>
        <taxon>Entelegynae</taxon>
        <taxon>Araneoidea</taxon>
        <taxon>Nephilidae</taxon>
        <taxon>Trichonephila</taxon>
        <taxon>Trichonephila inaurata</taxon>
    </lineage>
</organism>
<name>A0A8X6WXT3_9ARAC</name>
<evidence type="ECO:0000313" key="1">
    <source>
        <dbReference type="EMBL" id="GFY41816.1"/>
    </source>
</evidence>